<dbReference type="Pfam" id="PF06182">
    <property type="entry name" value="ABC2_membrane_6"/>
    <property type="match status" value="1"/>
</dbReference>
<evidence type="ECO:0000313" key="3">
    <source>
        <dbReference type="Proteomes" id="UP000662873"/>
    </source>
</evidence>
<feature type="transmembrane region" description="Helical" evidence="1">
    <location>
        <begin position="62"/>
        <end position="83"/>
    </location>
</feature>
<sequence length="268" mass="30184">MRRYLRVYKTFFVSSFARELEFRSNFFAKIIQNTLWVAFFVLILLVVYSNTDDVAGWGRGDAFVLAATCFLMNAVVSGLFMSLMEIPEAVRKGTLDYVVAKPIDSQFWVSFRRFNFDQVGTLLAGFGMIVLGALQSGVTPTVGQWFAYAVLVAASIAIFYSFNLMLMTLAIWLVRVDNLWVLGETLMSVVRYPMDIYGTGLQRVFTYFVPLAFLATVPSRQLVRPVLGSFGGADWLMVGLGMLWALAFLSSSRAFWRFAMTRYTSASS</sequence>
<evidence type="ECO:0000313" key="2">
    <source>
        <dbReference type="EMBL" id="BBO23548.1"/>
    </source>
</evidence>
<reference evidence="2" key="1">
    <citation type="journal article" name="DNA Res.">
        <title>The physiological potential of anammox bacteria as revealed by their core genome structure.</title>
        <authorList>
            <person name="Okubo T."/>
            <person name="Toyoda A."/>
            <person name="Fukuhara K."/>
            <person name="Uchiyama I."/>
            <person name="Harigaya Y."/>
            <person name="Kuroiwa M."/>
            <person name="Suzuki T."/>
            <person name="Murakami Y."/>
            <person name="Suwa Y."/>
            <person name="Takami H."/>
        </authorList>
    </citation>
    <scope>NUCLEOTIDE SEQUENCE</scope>
    <source>
        <strain evidence="2">317325-2</strain>
    </source>
</reference>
<dbReference type="Proteomes" id="UP000662873">
    <property type="component" value="Chromosome"/>
</dbReference>
<keyword evidence="1" id="KW-0812">Transmembrane</keyword>
<organism evidence="2 3">
    <name type="scientific">Candidatus Nitrosymbiomonas proteolyticus</name>
    <dbReference type="NCBI Taxonomy" id="2608984"/>
    <lineage>
        <taxon>Bacteria</taxon>
        <taxon>Bacillati</taxon>
        <taxon>Armatimonadota</taxon>
        <taxon>Armatimonadota incertae sedis</taxon>
        <taxon>Candidatus Nitrosymbiomonas</taxon>
    </lineage>
</organism>
<feature type="transmembrane region" description="Helical" evidence="1">
    <location>
        <begin position="145"/>
        <end position="174"/>
    </location>
</feature>
<keyword evidence="1" id="KW-0472">Membrane</keyword>
<proteinExistence type="predicted"/>
<accession>A0A809RA67</accession>
<keyword evidence="1" id="KW-1133">Transmembrane helix</keyword>
<dbReference type="AlphaFoldDB" id="A0A809RA67"/>
<gene>
    <name evidence="2" type="ORF">NPRO_11430</name>
</gene>
<dbReference type="EMBL" id="AP021858">
    <property type="protein sequence ID" value="BBO23548.1"/>
    <property type="molecule type" value="Genomic_DNA"/>
</dbReference>
<dbReference type="InterPro" id="IPR010390">
    <property type="entry name" value="ABC-2_transporter-like"/>
</dbReference>
<feature type="transmembrane region" description="Helical" evidence="1">
    <location>
        <begin position="119"/>
        <end position="139"/>
    </location>
</feature>
<dbReference type="PANTHER" id="PTHR36833:SF2">
    <property type="entry name" value="SLR0610 PROTEIN"/>
    <property type="match status" value="1"/>
</dbReference>
<feature type="transmembrane region" description="Helical" evidence="1">
    <location>
        <begin position="235"/>
        <end position="256"/>
    </location>
</feature>
<name>A0A809RA67_9BACT</name>
<protein>
    <submittedName>
        <fullName evidence="2">ABC-2 family transporter, permease</fullName>
    </submittedName>
</protein>
<feature type="transmembrane region" description="Helical" evidence="1">
    <location>
        <begin position="195"/>
        <end position="215"/>
    </location>
</feature>
<dbReference type="KEGG" id="npy:NPRO_11430"/>
<feature type="transmembrane region" description="Helical" evidence="1">
    <location>
        <begin position="30"/>
        <end position="50"/>
    </location>
</feature>
<evidence type="ECO:0000256" key="1">
    <source>
        <dbReference type="SAM" id="Phobius"/>
    </source>
</evidence>
<dbReference type="PANTHER" id="PTHR36833">
    <property type="entry name" value="SLR0610 PROTEIN-RELATED"/>
    <property type="match status" value="1"/>
</dbReference>